<proteinExistence type="predicted"/>
<gene>
    <name evidence="2" type="ORF">E0H50_18385</name>
</gene>
<reference evidence="2 3" key="1">
    <citation type="submission" date="2019-02" db="EMBL/GenBank/DDBJ databases">
        <title>Kribbella capetownensis sp. nov. and Kribbella speibonae sp. nov., isolated from soil.</title>
        <authorList>
            <person name="Curtis S.M."/>
            <person name="Norton I."/>
            <person name="Everest G.J."/>
            <person name="Meyers P.R."/>
        </authorList>
    </citation>
    <scope>NUCLEOTIDE SEQUENCE [LARGE SCALE GENOMIC DNA]</scope>
    <source>
        <strain evidence="2 3">DSM 27082</strain>
    </source>
</reference>
<evidence type="ECO:0000256" key="1">
    <source>
        <dbReference type="SAM" id="MobiDB-lite"/>
    </source>
</evidence>
<feature type="region of interest" description="Disordered" evidence="1">
    <location>
        <begin position="44"/>
        <end position="64"/>
    </location>
</feature>
<feature type="compositionally biased region" description="Gly residues" evidence="1">
    <location>
        <begin position="53"/>
        <end position="64"/>
    </location>
</feature>
<dbReference type="EMBL" id="SJKA01000006">
    <property type="protein sequence ID" value="TCC32189.1"/>
    <property type="molecule type" value="Genomic_DNA"/>
</dbReference>
<protein>
    <submittedName>
        <fullName evidence="2">Uncharacterized protein</fullName>
    </submittedName>
</protein>
<sequence>MFVGDQTPLQESDFVGRECSGRSLGFGFDGVDFPGWVRGHGAIADGEVHGTGDDGTAGSGSGGAGMVLDVGEDVVEALGGGFADVELADGRTDMVLEGAPIGSERGG</sequence>
<accession>A0A4R0IHT8</accession>
<dbReference type="Proteomes" id="UP000292695">
    <property type="component" value="Unassembled WGS sequence"/>
</dbReference>
<evidence type="ECO:0000313" key="3">
    <source>
        <dbReference type="Proteomes" id="UP000292695"/>
    </source>
</evidence>
<organism evidence="2 3">
    <name type="scientific">Kribbella sindirgiensis</name>
    <dbReference type="NCBI Taxonomy" id="1124744"/>
    <lineage>
        <taxon>Bacteria</taxon>
        <taxon>Bacillati</taxon>
        <taxon>Actinomycetota</taxon>
        <taxon>Actinomycetes</taxon>
        <taxon>Propionibacteriales</taxon>
        <taxon>Kribbellaceae</taxon>
        <taxon>Kribbella</taxon>
    </lineage>
</organism>
<comment type="caution">
    <text evidence="2">The sequence shown here is derived from an EMBL/GenBank/DDBJ whole genome shotgun (WGS) entry which is preliminary data.</text>
</comment>
<keyword evidence="3" id="KW-1185">Reference proteome</keyword>
<evidence type="ECO:0000313" key="2">
    <source>
        <dbReference type="EMBL" id="TCC32189.1"/>
    </source>
</evidence>
<name>A0A4R0IHT8_9ACTN</name>
<dbReference type="AlphaFoldDB" id="A0A4R0IHT8"/>